<dbReference type="eggNOG" id="ENOG50336B1">
    <property type="taxonomic scope" value="Bacteria"/>
</dbReference>
<organism evidence="1 2">
    <name type="scientific">Nocardioides simplex</name>
    <name type="common">Arthrobacter simplex</name>
    <dbReference type="NCBI Taxonomy" id="2045"/>
    <lineage>
        <taxon>Bacteria</taxon>
        <taxon>Bacillati</taxon>
        <taxon>Actinomycetota</taxon>
        <taxon>Actinomycetes</taxon>
        <taxon>Propionibacteriales</taxon>
        <taxon>Nocardioidaceae</taxon>
        <taxon>Pimelobacter</taxon>
    </lineage>
</organism>
<name>A0A0A1DLN4_NOCSI</name>
<keyword evidence="2" id="KW-1185">Reference proteome</keyword>
<dbReference type="Proteomes" id="UP000030300">
    <property type="component" value="Chromosome"/>
</dbReference>
<dbReference type="EMBL" id="CP009896">
    <property type="protein sequence ID" value="AIY18269.2"/>
    <property type="molecule type" value="Genomic_DNA"/>
</dbReference>
<proteinExistence type="predicted"/>
<evidence type="ECO:0000313" key="1">
    <source>
        <dbReference type="EMBL" id="AIY18269.2"/>
    </source>
</evidence>
<dbReference type="KEGG" id="psim:KR76_18530"/>
<protein>
    <submittedName>
        <fullName evidence="1">Uncharacterized protein</fullName>
    </submittedName>
</protein>
<dbReference type="AlphaFoldDB" id="A0A0A1DLN4"/>
<dbReference type="HOGENOM" id="CLU_174043_0_0_11"/>
<sequence length="73" mass="8182">MPEQEGCFLGTDRDAEFFIRINNTGGPVDLWQVDGVTDGDLVESPEGFRYLPRRIPASQVRLVRQDITGDAPF</sequence>
<evidence type="ECO:0000313" key="2">
    <source>
        <dbReference type="Proteomes" id="UP000030300"/>
    </source>
</evidence>
<reference evidence="1 2" key="1">
    <citation type="journal article" date="2015" name="Genome Announc.">
        <title>Complete Genome Sequence of Steroid-Transforming Nocardioides simplex VKM Ac-2033D.</title>
        <authorList>
            <person name="Shtratnikova V.Y."/>
            <person name="Schelkunov M.I."/>
            <person name="Pekov Y.A."/>
            <person name="Fokina V.V."/>
            <person name="Logacheva M.D."/>
            <person name="Sokolov S.L."/>
            <person name="Bragin E.Y."/>
            <person name="Ashapkin V.V."/>
            <person name="Donova M.V."/>
        </authorList>
    </citation>
    <scope>NUCLEOTIDE SEQUENCE [LARGE SCALE GENOMIC DNA]</scope>
    <source>
        <strain evidence="1 2">VKM Ac-2033D</strain>
    </source>
</reference>
<gene>
    <name evidence="1" type="ORF">KR76_18530</name>
</gene>
<accession>A0A0A1DLN4</accession>